<feature type="domain" description="Glutamate-ammonia ligase adenylyltransferase repeated" evidence="8">
    <location>
        <begin position="5"/>
        <end position="244"/>
    </location>
</feature>
<feature type="domain" description="PII-uridylyltransferase/Glutamine-synthetase adenylyltransferase" evidence="9">
    <location>
        <begin position="794"/>
        <end position="889"/>
    </location>
</feature>
<feature type="region of interest" description="Adenylyl removase" evidence="7">
    <location>
        <begin position="1"/>
        <end position="411"/>
    </location>
</feature>
<comment type="catalytic activity">
    <reaction evidence="7">
        <text>[glutamine synthetase]-L-tyrosine + ATP = [glutamine synthetase]-O(4)-(5'-adenylyl)-L-tyrosine + diphosphate</text>
        <dbReference type="Rhea" id="RHEA:18589"/>
        <dbReference type="Rhea" id="RHEA-COMP:10660"/>
        <dbReference type="Rhea" id="RHEA-COMP:10661"/>
        <dbReference type="ChEBI" id="CHEBI:30616"/>
        <dbReference type="ChEBI" id="CHEBI:33019"/>
        <dbReference type="ChEBI" id="CHEBI:46858"/>
        <dbReference type="ChEBI" id="CHEBI:83624"/>
        <dbReference type="EC" id="2.7.7.42"/>
    </reaction>
</comment>
<dbReference type="SUPFAM" id="SSF81593">
    <property type="entry name" value="Nucleotidyltransferase substrate binding subunit/domain"/>
    <property type="match status" value="2"/>
</dbReference>
<dbReference type="EMBL" id="AP024202">
    <property type="protein sequence ID" value="BCN92834.1"/>
    <property type="molecule type" value="Genomic_DNA"/>
</dbReference>
<evidence type="ECO:0000313" key="10">
    <source>
        <dbReference type="EMBL" id="BCN92834.1"/>
    </source>
</evidence>
<comment type="cofactor">
    <cofactor evidence="7">
        <name>Mg(2+)</name>
        <dbReference type="ChEBI" id="CHEBI:18420"/>
    </cofactor>
</comment>
<dbReference type="Gene3D" id="1.20.120.1510">
    <property type="match status" value="1"/>
</dbReference>
<dbReference type="Gene3D" id="1.20.120.330">
    <property type="entry name" value="Nucleotidyltransferases domain 2"/>
    <property type="match status" value="2"/>
</dbReference>
<evidence type="ECO:0000256" key="1">
    <source>
        <dbReference type="ARBA" id="ARBA00022679"/>
    </source>
</evidence>
<dbReference type="InterPro" id="IPR043519">
    <property type="entry name" value="NT_sf"/>
</dbReference>
<comment type="function">
    <text evidence="7">Involved in the regulation of glutamine synthetase GlnA, a key enzyme in the process to assimilate ammonia. When cellular nitrogen levels are high, the C-terminal adenylyl transferase (AT) inactivates GlnA by covalent transfer of an adenylyl group from ATP to specific tyrosine residue of GlnA, thus reducing its activity. Conversely, when nitrogen levels are low, the N-terminal adenylyl removase (AR) activates GlnA by removing the adenylyl group by phosphorolysis, increasing its activity. The regulatory region of GlnE binds the signal transduction protein PII (GlnB) which indicates the nitrogen status of the cell.</text>
</comment>
<organism evidence="10 11">
    <name type="scientific">Thiomicrorhabdus immobilis</name>
    <dbReference type="NCBI Taxonomy" id="2791037"/>
    <lineage>
        <taxon>Bacteria</taxon>
        <taxon>Pseudomonadati</taxon>
        <taxon>Pseudomonadota</taxon>
        <taxon>Gammaproteobacteria</taxon>
        <taxon>Thiotrichales</taxon>
        <taxon>Piscirickettsiaceae</taxon>
        <taxon>Thiomicrorhabdus</taxon>
    </lineage>
</organism>
<keyword evidence="3 7" id="KW-0547">Nucleotide-binding</keyword>
<dbReference type="InterPro" id="IPR005190">
    <property type="entry name" value="GlnE_rpt_dom"/>
</dbReference>
<reference evidence="10" key="1">
    <citation type="journal article" date="2022" name="Arch. Microbiol.">
        <title>Thiomicrorhabdus immobilis sp. nov., a mesophilic sulfur-oxidizing bacterium isolated from sediment of a brackish lake in northern Japan.</title>
        <authorList>
            <person name="Kojima H."/>
            <person name="Mochizuki J."/>
            <person name="Kanda M."/>
            <person name="Watanabe T."/>
            <person name="Fukui M."/>
        </authorList>
    </citation>
    <scope>NUCLEOTIDE SEQUENCE</scope>
    <source>
        <strain evidence="10">Am19</strain>
    </source>
</reference>
<protein>
    <recommendedName>
        <fullName evidence="7">Bifunctional glutamine synthetase adenylyltransferase/adenylyl-removing enzyme</fullName>
    </recommendedName>
    <alternativeName>
        <fullName evidence="7">ATP:glutamine synthetase adenylyltransferase</fullName>
    </alternativeName>
    <alternativeName>
        <fullName evidence="7">ATase</fullName>
    </alternativeName>
    <domain>
        <recommendedName>
            <fullName evidence="7">Glutamine synthetase adenylyl-L-tyrosine phosphorylase</fullName>
            <ecNumber evidence="7">2.7.7.89</ecNumber>
        </recommendedName>
        <alternativeName>
            <fullName evidence="7">Adenylyl removase</fullName>
            <shortName evidence="7">AR</shortName>
            <shortName evidence="7">AT-N</shortName>
        </alternativeName>
    </domain>
    <domain>
        <recommendedName>
            <fullName evidence="7">Glutamine synthetase adenylyl transferase</fullName>
            <ecNumber evidence="7">2.7.7.42</ecNumber>
        </recommendedName>
        <alternativeName>
            <fullName evidence="7">Adenylyl transferase</fullName>
            <shortName evidence="7">AT</shortName>
            <shortName evidence="7">AT-C</shortName>
        </alternativeName>
    </domain>
</protein>
<dbReference type="Proteomes" id="UP001054820">
    <property type="component" value="Chromosome"/>
</dbReference>
<evidence type="ECO:0000259" key="9">
    <source>
        <dbReference type="Pfam" id="PF08335"/>
    </source>
</evidence>
<dbReference type="GO" id="GO:0016779">
    <property type="term" value="F:nucleotidyltransferase activity"/>
    <property type="evidence" value="ECO:0007669"/>
    <property type="project" value="UniProtKB-KW"/>
</dbReference>
<name>A0ABN6CW49_9GAMM</name>
<dbReference type="Pfam" id="PF08335">
    <property type="entry name" value="GlnD_UR_UTase"/>
    <property type="match status" value="2"/>
</dbReference>
<dbReference type="InterPro" id="IPR023057">
    <property type="entry name" value="GlnE"/>
</dbReference>
<dbReference type="PANTHER" id="PTHR30621">
    <property type="entry name" value="GLUTAMINE SYNTHETASE ADENYLYLTRANSFERASE"/>
    <property type="match status" value="1"/>
</dbReference>
<evidence type="ECO:0000259" key="8">
    <source>
        <dbReference type="Pfam" id="PF03710"/>
    </source>
</evidence>
<keyword evidence="11" id="KW-1185">Reference proteome</keyword>
<evidence type="ECO:0000256" key="2">
    <source>
        <dbReference type="ARBA" id="ARBA00022695"/>
    </source>
</evidence>
<dbReference type="Gene3D" id="3.30.460.10">
    <property type="entry name" value="Beta Polymerase, domain 2"/>
    <property type="match status" value="2"/>
</dbReference>
<dbReference type="HAMAP" id="MF_00802">
    <property type="entry name" value="GlnE"/>
    <property type="match status" value="1"/>
</dbReference>
<keyword evidence="2 7" id="KW-0548">Nucleotidyltransferase</keyword>
<evidence type="ECO:0000256" key="4">
    <source>
        <dbReference type="ARBA" id="ARBA00022840"/>
    </source>
</evidence>
<comment type="similarity">
    <text evidence="7">Belongs to the GlnE family.</text>
</comment>
<keyword evidence="1 7" id="KW-0808">Transferase</keyword>
<dbReference type="PANTHER" id="PTHR30621:SF0">
    <property type="entry name" value="BIFUNCTIONAL GLUTAMINE SYNTHETASE ADENYLYLTRANSFERASE_ADENYLYL-REMOVING ENZYME"/>
    <property type="match status" value="1"/>
</dbReference>
<sequence length="915" mass="103617">MSHSVEKILSWSPFVERLTKRYPDLLEPASYEAQWSQNHLYERVYAEVFSAATDAELVQRLRVQRNWMMGRIALRDLQQLAQLEETVSATSELADALVGAALDWHYQRFCERYGTPIGRESGQPQKMIVIGMGKLGGQELNFSSDVDLIFTYAEGGETEGAAKSISNEQFFIRLGQALNKSLVDVTNDGFVYRVDMRLRPFGDAGPLAVNFASLEHYYEIHGRAWERYALVKARIMAGDKAQGEELFNILRPFVYRRYVDFSAMDSLRELKLMIAEQVAKKGMIDNVKLGAGGIREIEFIAQAFQLVHGGRDKALQSRSLLPTLKTLNEHEFLEDEVYSKLVDAYRFLRTTENRLQMWGDQQTHDLPTDENQRVLLANSMGFEDYAGFYKVLNQHREFVESQFNEVFAQEAECAVRDDMTSLWASDLDELQGLESFGLPEGLAGNVAKLLIDFKAGRQVQTLSKEGAERLDEVMPFVLKALISPEMELETLKRVLSVIEAITKRSVYLVLIKENPEALEHLVALCEASAWLTEMLIKYPALLDQLLDERDLYAPLKADELQAQANALLVETGLDEELFMDELRQWRHAQVFKVAAADVTGHLPLMKVSDYLSWIAEAVLNVSVEFAWRLMQQRSGLPGGLNVDSPRNPFLVLGYGKLGGLELGFGSDLDVVFLYEGVASSEQTVNPGGKTLDNAIYFIRMGQKVISLLSTVMPSGRLYEVDTRLRPNGNSGMLVTDFNSYMQYIENKAWNWEHQALVRARAVAGDAQSKAAFETFREAFLKQARDIHTVRESVVEMRQKMKDSLDKSSDDIFDLKQGAGGIVDIEFMMQFLVLAYANQYPGLASYTDNVRILEEVAKVGLLSSETVGMLTEAYKTYREKYHRVALANEKPLVFSDCYLENREAVKATWQRLMLES</sequence>
<keyword evidence="6 7" id="KW-0511">Multifunctional enzyme</keyword>
<dbReference type="Pfam" id="PF03710">
    <property type="entry name" value="GlnE"/>
    <property type="match status" value="2"/>
</dbReference>
<evidence type="ECO:0000256" key="3">
    <source>
        <dbReference type="ARBA" id="ARBA00022741"/>
    </source>
</evidence>
<feature type="domain" description="PII-uridylyltransferase/Glutamine-synthetase adenylyltransferase" evidence="9">
    <location>
        <begin position="269"/>
        <end position="407"/>
    </location>
</feature>
<dbReference type="EC" id="2.7.7.89" evidence="7"/>
<dbReference type="CDD" id="cd05401">
    <property type="entry name" value="NT_GlnE_GlnD_like"/>
    <property type="match status" value="2"/>
</dbReference>
<evidence type="ECO:0000256" key="6">
    <source>
        <dbReference type="ARBA" id="ARBA00023268"/>
    </source>
</evidence>
<dbReference type="SUPFAM" id="SSF81301">
    <property type="entry name" value="Nucleotidyltransferase"/>
    <property type="match status" value="2"/>
</dbReference>
<comment type="catalytic activity">
    <reaction evidence="7">
        <text>[glutamine synthetase]-O(4)-(5'-adenylyl)-L-tyrosine + phosphate = [glutamine synthetase]-L-tyrosine + ADP</text>
        <dbReference type="Rhea" id="RHEA:43716"/>
        <dbReference type="Rhea" id="RHEA-COMP:10660"/>
        <dbReference type="Rhea" id="RHEA-COMP:10661"/>
        <dbReference type="ChEBI" id="CHEBI:43474"/>
        <dbReference type="ChEBI" id="CHEBI:46858"/>
        <dbReference type="ChEBI" id="CHEBI:83624"/>
        <dbReference type="ChEBI" id="CHEBI:456216"/>
        <dbReference type="EC" id="2.7.7.89"/>
    </reaction>
</comment>
<evidence type="ECO:0000256" key="7">
    <source>
        <dbReference type="HAMAP-Rule" id="MF_00802"/>
    </source>
</evidence>
<feature type="domain" description="Glutamate-ammonia ligase adenylyltransferase repeated" evidence="8">
    <location>
        <begin position="519"/>
        <end position="773"/>
    </location>
</feature>
<dbReference type="EC" id="2.7.7.42" evidence="7"/>
<keyword evidence="4 7" id="KW-0067">ATP-binding</keyword>
<dbReference type="NCBIfam" id="NF008292">
    <property type="entry name" value="PRK11072.1"/>
    <property type="match status" value="1"/>
</dbReference>
<gene>
    <name evidence="7 10" type="primary">glnE</name>
    <name evidence="10" type="ORF">THMIRHAM_06190</name>
</gene>
<evidence type="ECO:0000313" key="11">
    <source>
        <dbReference type="Proteomes" id="UP001054820"/>
    </source>
</evidence>
<feature type="region of interest" description="Adenylyl transferase" evidence="7">
    <location>
        <begin position="420"/>
        <end position="915"/>
    </location>
</feature>
<dbReference type="InterPro" id="IPR013546">
    <property type="entry name" value="PII_UdlTrfase/GS_AdlTrfase"/>
</dbReference>
<accession>A0ABN6CW49</accession>
<evidence type="ECO:0000256" key="5">
    <source>
        <dbReference type="ARBA" id="ARBA00022842"/>
    </source>
</evidence>
<keyword evidence="5 7" id="KW-0460">Magnesium</keyword>
<dbReference type="RefSeq" id="WP_237263126.1">
    <property type="nucleotide sequence ID" value="NZ_AP024202.1"/>
</dbReference>
<proteinExistence type="inferred from homology"/>